<evidence type="ECO:0000313" key="6">
    <source>
        <dbReference type="Proteomes" id="UP001158045"/>
    </source>
</evidence>
<dbReference type="RefSeq" id="WP_281094669.1">
    <property type="nucleotide sequence ID" value="NZ_JARYZI010000007.1"/>
</dbReference>
<reference evidence="5 6" key="1">
    <citation type="submission" date="2023-04" db="EMBL/GenBank/DDBJ databases">
        <title>Fusibacter bizertensis strain WBS, isolated from littoral bottom sediments of the Arctic seas - biochemical and genomic analysis.</title>
        <authorList>
            <person name="Brioukhanov A.L."/>
        </authorList>
    </citation>
    <scope>NUCLEOTIDE SEQUENCE [LARGE SCALE GENOMIC DNA]</scope>
    <source>
        <strain evidence="5 6">WBS</strain>
    </source>
</reference>
<keyword evidence="6" id="KW-1185">Reference proteome</keyword>
<dbReference type="PANTHER" id="PTHR32089:SF112">
    <property type="entry name" value="LYSOZYME-LIKE PROTEIN-RELATED"/>
    <property type="match status" value="1"/>
</dbReference>
<keyword evidence="1 2" id="KW-0807">Transducer</keyword>
<dbReference type="Pfam" id="PF00015">
    <property type="entry name" value="MCPsignal"/>
    <property type="match status" value="1"/>
</dbReference>
<evidence type="ECO:0000259" key="4">
    <source>
        <dbReference type="PROSITE" id="PS50111"/>
    </source>
</evidence>
<feature type="domain" description="Methyl-accepting transducer" evidence="4">
    <location>
        <begin position="121"/>
        <end position="357"/>
    </location>
</feature>
<sequence length="397" mass="43333">MKKEHKLFVEFLPYLKEIMQKDIMASVTDLDKFIAYVPGKAIDVKAIKGMPIPDGDPLRATISNNQIISAVVPKEVYGVPFRAVTYPIRDKNGKCIGAVGVAETLEKEQRIKDALDEIMGKITVSNEGISLISDDINHMSLDMQELSSVVEEVNASVLEITELSSNINARVDLVASSSQNVIVEAKEGISSVKNINTSLAATVEDILMVKEQIEHLFISIENANKTVSLINNIAEQTNLLALNASIEAARAGEHGRGFAVVADEVGKLAVQSKVSSIEIADMMKNIQNEIKGVVERVNETVKKTDKNKEGIENATTNIERILSDIQGVNSEIQGVKSEINKQASNTNEIRLAVDSITASVEDKASFGNVINMKLKQQSNDLDRFESEIKVSAESLLK</sequence>
<evidence type="ECO:0000256" key="3">
    <source>
        <dbReference type="SAM" id="Coils"/>
    </source>
</evidence>
<dbReference type="SUPFAM" id="SSF103190">
    <property type="entry name" value="Sensory domain-like"/>
    <property type="match status" value="1"/>
</dbReference>
<gene>
    <name evidence="5" type="ORF">QE109_11500</name>
</gene>
<dbReference type="PROSITE" id="PS50111">
    <property type="entry name" value="CHEMOTAXIS_TRANSDUC_2"/>
    <property type="match status" value="1"/>
</dbReference>
<organism evidence="5 6">
    <name type="scientific">Fusibacter bizertensis</name>
    <dbReference type="NCBI Taxonomy" id="1488331"/>
    <lineage>
        <taxon>Bacteria</taxon>
        <taxon>Bacillati</taxon>
        <taxon>Bacillota</taxon>
        <taxon>Clostridia</taxon>
        <taxon>Eubacteriales</taxon>
        <taxon>Eubacteriales Family XII. Incertae Sedis</taxon>
        <taxon>Fusibacter</taxon>
    </lineage>
</organism>
<protein>
    <submittedName>
        <fullName evidence="5">Methyl-accepting chemotaxis protein</fullName>
    </submittedName>
</protein>
<evidence type="ECO:0000256" key="2">
    <source>
        <dbReference type="PROSITE-ProRule" id="PRU00284"/>
    </source>
</evidence>
<dbReference type="PANTHER" id="PTHR32089">
    <property type="entry name" value="METHYL-ACCEPTING CHEMOTAXIS PROTEIN MCPB"/>
    <property type="match status" value="1"/>
</dbReference>
<name>A0ABT6NEE4_9FIRM</name>
<evidence type="ECO:0000313" key="5">
    <source>
        <dbReference type="EMBL" id="MDH8678778.1"/>
    </source>
</evidence>
<keyword evidence="3" id="KW-0175">Coiled coil</keyword>
<dbReference type="SUPFAM" id="SSF58104">
    <property type="entry name" value="Methyl-accepting chemotaxis protein (MCP) signaling domain"/>
    <property type="match status" value="1"/>
</dbReference>
<feature type="coiled-coil region" evidence="3">
    <location>
        <begin position="283"/>
        <end position="331"/>
    </location>
</feature>
<proteinExistence type="predicted"/>
<evidence type="ECO:0000256" key="1">
    <source>
        <dbReference type="ARBA" id="ARBA00023224"/>
    </source>
</evidence>
<accession>A0ABT6NEE4</accession>
<dbReference type="Gene3D" id="1.10.287.950">
    <property type="entry name" value="Methyl-accepting chemotaxis protein"/>
    <property type="match status" value="1"/>
</dbReference>
<dbReference type="InterPro" id="IPR029151">
    <property type="entry name" value="Sensor-like_sf"/>
</dbReference>
<comment type="caution">
    <text evidence="5">The sequence shown here is derived from an EMBL/GenBank/DDBJ whole genome shotgun (WGS) entry which is preliminary data.</text>
</comment>
<dbReference type="EMBL" id="JARYZI010000007">
    <property type="protein sequence ID" value="MDH8678778.1"/>
    <property type="molecule type" value="Genomic_DNA"/>
</dbReference>
<dbReference type="Proteomes" id="UP001158045">
    <property type="component" value="Unassembled WGS sequence"/>
</dbReference>
<dbReference type="SMART" id="SM00283">
    <property type="entry name" value="MA"/>
    <property type="match status" value="1"/>
</dbReference>
<dbReference type="InterPro" id="IPR004089">
    <property type="entry name" value="MCPsignal_dom"/>
</dbReference>